<accession>A0A166YE38</accession>
<dbReference type="OrthoDB" id="6361347at2759"/>
<reference evidence="3 4" key="1">
    <citation type="journal article" date="2016" name="Genome Biol. Evol.">
        <title>Divergent and convergent evolution of fungal pathogenicity.</title>
        <authorList>
            <person name="Shang Y."/>
            <person name="Xiao G."/>
            <person name="Zheng P."/>
            <person name="Cen K."/>
            <person name="Zhan S."/>
            <person name="Wang C."/>
        </authorList>
    </citation>
    <scope>NUCLEOTIDE SEQUENCE [LARGE SCALE GENOMIC DNA]</scope>
    <source>
        <strain evidence="3 4">RCEF 3172</strain>
    </source>
</reference>
<dbReference type="EMBL" id="AZHA01000034">
    <property type="protein sequence ID" value="OAA36804.1"/>
    <property type="molecule type" value="Genomic_DNA"/>
</dbReference>
<evidence type="ECO:0000259" key="2">
    <source>
        <dbReference type="Pfam" id="PF09995"/>
    </source>
</evidence>
<evidence type="ECO:0000256" key="1">
    <source>
        <dbReference type="SAM" id="Phobius"/>
    </source>
</evidence>
<protein>
    <submittedName>
        <fullName evidence="3">Tat pathway signal sequence</fullName>
    </submittedName>
</protein>
<keyword evidence="4" id="KW-1185">Reference proteome</keyword>
<dbReference type="InterPro" id="IPR018713">
    <property type="entry name" value="MPAB/Lcp_cat_dom"/>
</dbReference>
<keyword evidence="1" id="KW-0472">Membrane</keyword>
<sequence length="440" mass="49810">MDQDQETGRAVHSYGHGFVWTDEHPQIKDVERMLYTYDKLANDALDRIDVLSPPGNKAAEGCPMSHRDMYKLVEQYSESDETIGKLWRQVTDIPDWVDWEQIQRGQKVVYQYHAQMLLGLMFTSLVGGMASWRIVETLSRTGGFGVNVCRRRLLETLQHFIQVVESLNSVKPHGVGFASSVRVRLLHANVRRRIMRLAAQRRDYYDTESWGVPINDLHQIGTILAYSAFVAFVTLPRMGVHLTEQQTADYLALWRWVGFIMGTPVDWMATPAAAKAMLETVMVCEFKPSENSKIIANNILTAQADSPPLFASRRFLAALAYRLNGEELCGALGIEAPSVWYRGQAAMQGYVLNSLSSNYAVIPAAWQARRDRNFIQFGHNMVTNRKMGGIGGKTTFEFKYLPEIGRMTEMGKLNMSVWQRLVASIFGGLMLLSSMISLYM</sequence>
<name>A0A166YE38_9HYPO</name>
<dbReference type="InterPro" id="IPR037473">
    <property type="entry name" value="Lcp-like"/>
</dbReference>
<keyword evidence="1" id="KW-0812">Transmembrane</keyword>
<dbReference type="PANTHER" id="PTHR37539:SF1">
    <property type="entry name" value="ER-BOUND OXYGENASE MPAB_MPAB'_RUBBER OXYGENASE CATALYTIC DOMAIN-CONTAINING PROTEIN"/>
    <property type="match status" value="1"/>
</dbReference>
<dbReference type="AlphaFoldDB" id="A0A166YE38"/>
<proteinExistence type="predicted"/>
<dbReference type="Pfam" id="PF09995">
    <property type="entry name" value="MPAB_Lcp_cat"/>
    <property type="match status" value="1"/>
</dbReference>
<dbReference type="GO" id="GO:0016491">
    <property type="term" value="F:oxidoreductase activity"/>
    <property type="evidence" value="ECO:0007669"/>
    <property type="project" value="InterPro"/>
</dbReference>
<organism evidence="3 4">
    <name type="scientific">Beauveria brongniartii RCEF 3172</name>
    <dbReference type="NCBI Taxonomy" id="1081107"/>
    <lineage>
        <taxon>Eukaryota</taxon>
        <taxon>Fungi</taxon>
        <taxon>Dikarya</taxon>
        <taxon>Ascomycota</taxon>
        <taxon>Pezizomycotina</taxon>
        <taxon>Sordariomycetes</taxon>
        <taxon>Hypocreomycetidae</taxon>
        <taxon>Hypocreales</taxon>
        <taxon>Cordycipitaceae</taxon>
        <taxon>Beauveria</taxon>
        <taxon>Beauveria brongniartii</taxon>
    </lineage>
</organism>
<dbReference type="PANTHER" id="PTHR37539">
    <property type="entry name" value="SECRETED PROTEIN-RELATED"/>
    <property type="match status" value="1"/>
</dbReference>
<feature type="domain" description="ER-bound oxygenase mpaB/mpaB'/Rubber oxygenase catalytic" evidence="2">
    <location>
        <begin position="111"/>
        <end position="341"/>
    </location>
</feature>
<evidence type="ECO:0000313" key="3">
    <source>
        <dbReference type="EMBL" id="OAA36804.1"/>
    </source>
</evidence>
<keyword evidence="1" id="KW-1133">Transmembrane helix</keyword>
<evidence type="ECO:0000313" key="4">
    <source>
        <dbReference type="Proteomes" id="UP000076863"/>
    </source>
</evidence>
<dbReference type="Proteomes" id="UP000076863">
    <property type="component" value="Unassembled WGS sequence"/>
</dbReference>
<comment type="caution">
    <text evidence="3">The sequence shown here is derived from an EMBL/GenBank/DDBJ whole genome shotgun (WGS) entry which is preliminary data.</text>
</comment>
<gene>
    <name evidence="3" type="ORF">BBO_08083</name>
</gene>
<feature type="transmembrane region" description="Helical" evidence="1">
    <location>
        <begin position="417"/>
        <end position="439"/>
    </location>
</feature>